<accession>G1PKF7</accession>
<dbReference type="InParanoid" id="G1PKF7"/>
<evidence type="ECO:0000256" key="14">
    <source>
        <dbReference type="SAM" id="MobiDB-lite"/>
    </source>
</evidence>
<dbReference type="InterPro" id="IPR003323">
    <property type="entry name" value="OTU_dom"/>
</dbReference>
<dbReference type="GO" id="GO:0004843">
    <property type="term" value="F:cysteine-type deubiquitinase activity"/>
    <property type="evidence" value="ECO:0007669"/>
    <property type="project" value="UniProtKB-EC"/>
</dbReference>
<dbReference type="GO" id="GO:0005737">
    <property type="term" value="C:cytoplasm"/>
    <property type="evidence" value="ECO:0007669"/>
    <property type="project" value="UniProtKB-SubCell"/>
</dbReference>
<feature type="region of interest" description="Disordered" evidence="14">
    <location>
        <begin position="1"/>
        <end position="49"/>
    </location>
</feature>
<evidence type="ECO:0000256" key="8">
    <source>
        <dbReference type="ARBA" id="ARBA00022801"/>
    </source>
</evidence>
<dbReference type="GO" id="GO:0044313">
    <property type="term" value="P:protein K6-linked deubiquitination"/>
    <property type="evidence" value="ECO:0007669"/>
    <property type="project" value="Ensembl"/>
</dbReference>
<evidence type="ECO:0000256" key="5">
    <source>
        <dbReference type="ARBA" id="ARBA00022490"/>
    </source>
</evidence>
<dbReference type="GO" id="GO:0050821">
    <property type="term" value="P:protein stabilization"/>
    <property type="evidence" value="ECO:0007669"/>
    <property type="project" value="Ensembl"/>
</dbReference>
<dbReference type="PANTHER" id="PTHR12419">
    <property type="entry name" value="OTU DOMAIN CONTAINING PROTEIN"/>
    <property type="match status" value="1"/>
</dbReference>
<comment type="subcellular location">
    <subcellularLocation>
        <location evidence="3">Cytoplasm</location>
    </subcellularLocation>
    <subcellularLocation>
        <location evidence="2">Nucleus</location>
    </subcellularLocation>
</comment>
<reference evidence="16" key="2">
    <citation type="submission" date="2025-08" db="UniProtKB">
        <authorList>
            <consortium name="Ensembl"/>
        </authorList>
    </citation>
    <scope>IDENTIFICATION</scope>
</reference>
<dbReference type="GO" id="GO:0071108">
    <property type="term" value="P:protein K48-linked deubiquitination"/>
    <property type="evidence" value="ECO:0007669"/>
    <property type="project" value="Ensembl"/>
</dbReference>
<reference evidence="16 17" key="1">
    <citation type="journal article" date="2011" name="Nature">
        <title>A high-resolution map of human evolutionary constraint using 29 mammals.</title>
        <authorList>
            <person name="Lindblad-Toh K."/>
            <person name="Garber M."/>
            <person name="Zuk O."/>
            <person name="Lin M.F."/>
            <person name="Parker B.J."/>
            <person name="Washietl S."/>
            <person name="Kheradpour P."/>
            <person name="Ernst J."/>
            <person name="Jordan G."/>
            <person name="Mauceli E."/>
            <person name="Ward L.D."/>
            <person name="Lowe C.B."/>
            <person name="Holloway A.K."/>
            <person name="Clamp M."/>
            <person name="Gnerre S."/>
            <person name="Alfoldi J."/>
            <person name="Beal K."/>
            <person name="Chang J."/>
            <person name="Clawson H."/>
            <person name="Cuff J."/>
            <person name="Di Palma F."/>
            <person name="Fitzgerald S."/>
            <person name="Flicek P."/>
            <person name="Guttman M."/>
            <person name="Hubisz M.J."/>
            <person name="Jaffe D.B."/>
            <person name="Jungreis I."/>
            <person name="Kent W.J."/>
            <person name="Kostka D."/>
            <person name="Lara M."/>
            <person name="Martins A.L."/>
            <person name="Massingham T."/>
            <person name="Moltke I."/>
            <person name="Raney B.J."/>
            <person name="Rasmussen M.D."/>
            <person name="Robinson J."/>
            <person name="Stark A."/>
            <person name="Vilella A.J."/>
            <person name="Wen J."/>
            <person name="Xie X."/>
            <person name="Zody M.C."/>
            <person name="Baldwin J."/>
            <person name="Bloom T."/>
            <person name="Chin C.W."/>
            <person name="Heiman D."/>
            <person name="Nicol R."/>
            <person name="Nusbaum C."/>
            <person name="Young S."/>
            <person name="Wilkinson J."/>
            <person name="Worley K.C."/>
            <person name="Kovar C.L."/>
            <person name="Muzny D.M."/>
            <person name="Gibbs R.A."/>
            <person name="Cree A."/>
            <person name="Dihn H.H."/>
            <person name="Fowler G."/>
            <person name="Jhangiani S."/>
            <person name="Joshi V."/>
            <person name="Lee S."/>
            <person name="Lewis L.R."/>
            <person name="Nazareth L.V."/>
            <person name="Okwuonu G."/>
            <person name="Santibanez J."/>
            <person name="Warren W.C."/>
            <person name="Mardis E.R."/>
            <person name="Weinstock G.M."/>
            <person name="Wilson R.K."/>
            <person name="Delehaunty K."/>
            <person name="Dooling D."/>
            <person name="Fronik C."/>
            <person name="Fulton L."/>
            <person name="Fulton B."/>
            <person name="Graves T."/>
            <person name="Minx P."/>
            <person name="Sodergren E."/>
            <person name="Birney E."/>
            <person name="Margulies E.H."/>
            <person name="Herrero J."/>
            <person name="Green E.D."/>
            <person name="Haussler D."/>
            <person name="Siepel A."/>
            <person name="Goldman N."/>
            <person name="Pollard K.S."/>
            <person name="Pedersen J.S."/>
            <person name="Lander E.S."/>
            <person name="Kellis M."/>
        </authorList>
    </citation>
    <scope>NUCLEOTIDE SEQUENCE [LARGE SCALE GENOMIC DNA]</scope>
</reference>
<sequence>MSRKQAAKSRPGSGSRKAEAERKRDERAARRALAKERRNRPESGGGGEEEFVSFANQLQALGLKLREVPGDGNCLFRALGDQLEGHSRNHLQHRQETVDYMIKQREDFEPFVEDDIPFEKHVASLAKPGTFAGNDAIVAFARNHQLNVVIHQLNAPLWQIRGTDKSSVRELHIAYRYGEHYDSVRRINDNSEAPAHLQTDILHQDESNKREKVKTKGVDFEDDLRDEVEDAVQKVCNATGCSDFNLIVQNLEAENYNIESAIIAMLQMNQMKAIDNSVFVTLKQEDAEENLESSGRVLKQSGPLWEEGGSGSRIFGNQGLNEGRTENTKAQASPSEENKANKNHLPKVTNKQRREQQRLEKKKRQEERHRLKALESRSSHRDSGSEAEASEQVTLVKTFAALNI</sequence>
<evidence type="ECO:0000256" key="11">
    <source>
        <dbReference type="ARBA" id="ARBA00023242"/>
    </source>
</evidence>
<dbReference type="FunCoup" id="G1PKF7">
    <property type="interactions" value="2156"/>
</dbReference>
<dbReference type="Gene3D" id="3.90.70.80">
    <property type="match status" value="1"/>
</dbReference>
<evidence type="ECO:0000313" key="17">
    <source>
        <dbReference type="Proteomes" id="UP000001074"/>
    </source>
</evidence>
<dbReference type="FunFam" id="3.90.70.80:FF:000005">
    <property type="entry name" value="OTU domain-containing protein 3"/>
    <property type="match status" value="1"/>
</dbReference>
<evidence type="ECO:0000256" key="10">
    <source>
        <dbReference type="ARBA" id="ARBA00022990"/>
    </source>
</evidence>
<evidence type="ECO:0000256" key="13">
    <source>
        <dbReference type="ARBA" id="ARBA00074859"/>
    </source>
</evidence>
<dbReference type="GO" id="GO:0051898">
    <property type="term" value="P:negative regulation of phosphatidylinositol 3-kinase/protein kinase B signal transduction"/>
    <property type="evidence" value="ECO:0007669"/>
    <property type="project" value="Ensembl"/>
</dbReference>
<dbReference type="GO" id="GO:0006357">
    <property type="term" value="P:regulation of transcription by RNA polymerase II"/>
    <property type="evidence" value="ECO:0007669"/>
    <property type="project" value="Ensembl"/>
</dbReference>
<name>G1PKF7_MYOLU</name>
<keyword evidence="17" id="KW-1185">Reference proteome</keyword>
<keyword evidence="6" id="KW-0645">Protease</keyword>
<dbReference type="GO" id="GO:0005634">
    <property type="term" value="C:nucleus"/>
    <property type="evidence" value="ECO:0007669"/>
    <property type="project" value="UniProtKB-SubCell"/>
</dbReference>
<gene>
    <name evidence="16" type="primary">OTUD3</name>
</gene>
<proteinExistence type="predicted"/>
<evidence type="ECO:0000256" key="1">
    <source>
        <dbReference type="ARBA" id="ARBA00000707"/>
    </source>
</evidence>
<dbReference type="CDD" id="cd22770">
    <property type="entry name" value="OTU_OTUD3"/>
    <property type="match status" value="1"/>
</dbReference>
<comment type="function">
    <text evidence="12">Deubiquitinating enzyme that hydrolyzes 'Lys-6'- and 'Lys-11'-linked polyubiquitin. Also hydrolyzes heterotypic (mixed and branched) and homotypic chains. Important regulator of energy metabolism. Glucose and fatty acids trigger its nuclear translocation by CBP-dependent acetylation. In the nucleus, deubiquitinates and stabilizes the nuclear receptor PPARD regulating the expression of various genes involved in glucose and lipid metabolism and oxidative phosphorylation. Also acts as a negative regulator of the ribosome quality control (RQC) by mediating deubiquitination of 40S ribosomal proteins RPS10/eS10 and RPS20/uS10, thereby antagonizing ZNF598-mediated 40S ubiquitination.</text>
</comment>
<dbReference type="InterPro" id="IPR050704">
    <property type="entry name" value="Peptidase_C85-like"/>
</dbReference>
<dbReference type="PROSITE" id="PS50802">
    <property type="entry name" value="OTU"/>
    <property type="match status" value="1"/>
</dbReference>
<dbReference type="Pfam" id="PF02338">
    <property type="entry name" value="OTU"/>
    <property type="match status" value="1"/>
</dbReference>
<dbReference type="EC" id="3.4.19.12" evidence="4"/>
<dbReference type="STRING" id="59463.ENSMLUP00000011280"/>
<keyword evidence="11" id="KW-0539">Nucleus</keyword>
<evidence type="ECO:0000256" key="4">
    <source>
        <dbReference type="ARBA" id="ARBA00012759"/>
    </source>
</evidence>
<keyword evidence="9" id="KW-0788">Thiol protease</keyword>
<dbReference type="OMA" id="MLCKNDS"/>
<dbReference type="GO" id="GO:0006508">
    <property type="term" value="P:proteolysis"/>
    <property type="evidence" value="ECO:0007669"/>
    <property type="project" value="UniProtKB-KW"/>
</dbReference>
<dbReference type="EMBL" id="AAPE02027809">
    <property type="status" value="NOT_ANNOTATED_CDS"/>
    <property type="molecule type" value="Genomic_DNA"/>
</dbReference>
<dbReference type="SUPFAM" id="SSF54001">
    <property type="entry name" value="Cysteine proteinases"/>
    <property type="match status" value="1"/>
</dbReference>
<dbReference type="GO" id="GO:1990167">
    <property type="term" value="P:protein K27-linked deubiquitination"/>
    <property type="evidence" value="ECO:0007669"/>
    <property type="project" value="Ensembl"/>
</dbReference>
<keyword evidence="10" id="KW-0007">Acetylation</keyword>
<dbReference type="GO" id="GO:0097009">
    <property type="term" value="P:energy homeostasis"/>
    <property type="evidence" value="ECO:0007669"/>
    <property type="project" value="Ensembl"/>
</dbReference>
<evidence type="ECO:0000256" key="7">
    <source>
        <dbReference type="ARBA" id="ARBA00022786"/>
    </source>
</evidence>
<evidence type="ECO:0000259" key="15">
    <source>
        <dbReference type="PROSITE" id="PS50802"/>
    </source>
</evidence>
<evidence type="ECO:0000256" key="6">
    <source>
        <dbReference type="ARBA" id="ARBA00022670"/>
    </source>
</evidence>
<dbReference type="HOGENOM" id="CLU_056188_0_0_1"/>
<organism evidence="16 17">
    <name type="scientific">Myotis lucifugus</name>
    <name type="common">Little brown bat</name>
    <dbReference type="NCBI Taxonomy" id="59463"/>
    <lineage>
        <taxon>Eukaryota</taxon>
        <taxon>Metazoa</taxon>
        <taxon>Chordata</taxon>
        <taxon>Craniata</taxon>
        <taxon>Vertebrata</taxon>
        <taxon>Euteleostomi</taxon>
        <taxon>Mammalia</taxon>
        <taxon>Eutheria</taxon>
        <taxon>Laurasiatheria</taxon>
        <taxon>Chiroptera</taxon>
        <taxon>Yangochiroptera</taxon>
        <taxon>Vespertilionidae</taxon>
        <taxon>Myotis</taxon>
    </lineage>
</organism>
<dbReference type="GO" id="GO:0072344">
    <property type="term" value="P:rescue of stalled ribosome"/>
    <property type="evidence" value="ECO:0007669"/>
    <property type="project" value="Ensembl"/>
</dbReference>
<evidence type="ECO:0000256" key="9">
    <source>
        <dbReference type="ARBA" id="ARBA00022807"/>
    </source>
</evidence>
<feature type="region of interest" description="Disordered" evidence="14">
    <location>
        <begin position="293"/>
        <end position="392"/>
    </location>
</feature>
<dbReference type="AlphaFoldDB" id="G1PKF7"/>
<feature type="domain" description="OTU" evidence="15">
    <location>
        <begin position="63"/>
        <end position="187"/>
    </location>
</feature>
<dbReference type="Proteomes" id="UP000001074">
    <property type="component" value="Unassembled WGS sequence"/>
</dbReference>
<evidence type="ECO:0000256" key="12">
    <source>
        <dbReference type="ARBA" id="ARBA00059041"/>
    </source>
</evidence>
<comment type="catalytic activity">
    <reaction evidence="1">
        <text>Thiol-dependent hydrolysis of ester, thioester, amide, peptide and isopeptide bonds formed by the C-terminal Gly of ubiquitin (a 76-residue protein attached to proteins as an intracellular targeting signal).</text>
        <dbReference type="EC" id="3.4.19.12"/>
    </reaction>
</comment>
<feature type="compositionally biased region" description="Basic and acidic residues" evidence="14">
    <location>
        <begin position="352"/>
        <end position="384"/>
    </location>
</feature>
<keyword evidence="8" id="KW-0378">Hydrolase</keyword>
<keyword evidence="7" id="KW-0833">Ubl conjugation pathway</keyword>
<protein>
    <recommendedName>
        <fullName evidence="13">OTU domain-containing protein 3</fullName>
        <ecNumber evidence="4">3.4.19.12</ecNumber>
    </recommendedName>
</protein>
<dbReference type="InterPro" id="IPR038765">
    <property type="entry name" value="Papain-like_cys_pep_sf"/>
</dbReference>
<feature type="compositionally biased region" description="Basic and acidic residues" evidence="14">
    <location>
        <begin position="16"/>
        <end position="41"/>
    </location>
</feature>
<dbReference type="GeneTree" id="ENSGT00390000016392"/>
<dbReference type="eggNOG" id="ENOG502QUTD">
    <property type="taxonomic scope" value="Eukaryota"/>
</dbReference>
<dbReference type="PANTHER" id="PTHR12419:SF7">
    <property type="entry name" value="OTU DOMAIN-CONTAINING PROTEIN 3"/>
    <property type="match status" value="1"/>
</dbReference>
<evidence type="ECO:0000256" key="3">
    <source>
        <dbReference type="ARBA" id="ARBA00004496"/>
    </source>
</evidence>
<evidence type="ECO:0000256" key="2">
    <source>
        <dbReference type="ARBA" id="ARBA00004123"/>
    </source>
</evidence>
<reference evidence="16" key="3">
    <citation type="submission" date="2025-09" db="UniProtKB">
        <authorList>
            <consortium name="Ensembl"/>
        </authorList>
    </citation>
    <scope>IDENTIFICATION</scope>
</reference>
<evidence type="ECO:0000313" key="16">
    <source>
        <dbReference type="Ensembl" id="ENSMLUP00000011280.2"/>
    </source>
</evidence>
<dbReference type="GO" id="GO:0035871">
    <property type="term" value="P:protein K11-linked deubiquitination"/>
    <property type="evidence" value="ECO:0007669"/>
    <property type="project" value="Ensembl"/>
</dbReference>
<dbReference type="GO" id="GO:0031669">
    <property type="term" value="P:cellular response to nutrient levels"/>
    <property type="evidence" value="ECO:0007669"/>
    <property type="project" value="Ensembl"/>
</dbReference>
<dbReference type="Ensembl" id="ENSMLUT00000012388.2">
    <property type="protein sequence ID" value="ENSMLUP00000011280.2"/>
    <property type="gene ID" value="ENSMLUG00000012386.2"/>
</dbReference>
<keyword evidence="5" id="KW-0963">Cytoplasm</keyword>